<keyword evidence="4" id="KW-0808">Transferase</keyword>
<dbReference type="GO" id="GO:0008170">
    <property type="term" value="F:N-methyltransferase activity"/>
    <property type="evidence" value="ECO:0007669"/>
    <property type="project" value="InterPro"/>
</dbReference>
<dbReference type="PANTHER" id="PTHR33841:SF1">
    <property type="entry name" value="DNA METHYLTRANSFERASE A"/>
    <property type="match status" value="1"/>
</dbReference>
<proteinExistence type="inferred from homology"/>
<accession>B4DBY8</accession>
<evidence type="ECO:0000256" key="1">
    <source>
        <dbReference type="ARBA" id="ARBA00006594"/>
    </source>
</evidence>
<comment type="catalytic activity">
    <reaction evidence="5">
        <text>a 2'-deoxyadenosine in DNA + S-adenosyl-L-methionine = an N(6)-methyl-2'-deoxyadenosine in DNA + S-adenosyl-L-homocysteine + H(+)</text>
        <dbReference type="Rhea" id="RHEA:15197"/>
        <dbReference type="Rhea" id="RHEA-COMP:12418"/>
        <dbReference type="Rhea" id="RHEA-COMP:12419"/>
        <dbReference type="ChEBI" id="CHEBI:15378"/>
        <dbReference type="ChEBI" id="CHEBI:57856"/>
        <dbReference type="ChEBI" id="CHEBI:59789"/>
        <dbReference type="ChEBI" id="CHEBI:90615"/>
        <dbReference type="ChEBI" id="CHEBI:90616"/>
        <dbReference type="EC" id="2.1.1.72"/>
    </reaction>
</comment>
<sequence>MPSQKHPFSAKSLQPWLEECGYTEDKVLPNLAIGGRNAAIAGFSQRPFDSRSACVIAMDVTTSPAEDAAACRVTGAPITLLCQQNELLWWKQGPSDQREYLRVPATHLEGFFREHRKDFEPGTIYRAKTIGRFEATYQREFVDLGLMPMVEKEAGEVIERLLLEQVAALRGLLGWPKDLSAEQGQWLVRAVFWLLGAKMLHDKSVDGFIRLDFGDVDQVFERVARHYGQSAESIITSQKKRQALQYAANNIAQRADLRLATTEALAYVYENTLISREVRKELGTHSTPAYLVDYIVGRLSPWIEEIPSDQRYVYEPACGHAGFLVAAVRLLTSLLPTEQATPPHRRAYLRERIQGSDVDSFALEIARLSLTLTDIPNPNGWKLKQDDAFASDLLESAASGSRILLANPPFEKIEPARRDAYTRQFRAPQFVSQAAEILHRAISALPSGGVFGVVVPQNLLHSSDATAFRRMLTDKAEFEEICLFPDKMFNFADVESGILIGRKVGDASGGKKLVRYRRVREGEATAFRSSYAVTGEITVPMSRFAESESCDFRVPDLEEVWASCAQLPKLEDFVEIGQGFSFIGEDQPGFPKGQKRTSPTPKEGFVKGFENLGDDVMSHQLPPTTYLNMAEEIILRPRAGNTTGVPQVLLNEAPVQRGPWCVKAMIDLIGRPATTRFTLMRPNGGGYHLKNLWALINSTFAAAFAHTHSTKRDILTGTWRGHACAFGLIR</sequence>
<dbReference type="RefSeq" id="WP_006983746.1">
    <property type="nucleotide sequence ID" value="NZ_ABVL01000042.1"/>
</dbReference>
<dbReference type="eggNOG" id="COG0286">
    <property type="taxonomic scope" value="Bacteria"/>
</dbReference>
<dbReference type="InParanoid" id="B4DBY8"/>
<dbReference type="EMBL" id="ABVL01000042">
    <property type="protein sequence ID" value="EDY16035.1"/>
    <property type="molecule type" value="Genomic_DNA"/>
</dbReference>
<dbReference type="PANTHER" id="PTHR33841">
    <property type="entry name" value="DNA METHYLTRANSFERASE YEEA-RELATED"/>
    <property type="match status" value="1"/>
</dbReference>
<evidence type="ECO:0000256" key="4">
    <source>
        <dbReference type="ARBA" id="ARBA00022679"/>
    </source>
</evidence>
<evidence type="ECO:0000259" key="6">
    <source>
        <dbReference type="Pfam" id="PF02384"/>
    </source>
</evidence>
<dbReference type="PRINTS" id="PR00507">
    <property type="entry name" value="N12N6MTFRASE"/>
</dbReference>
<dbReference type="GO" id="GO:0009007">
    <property type="term" value="F:site-specific DNA-methyltransferase (adenine-specific) activity"/>
    <property type="evidence" value="ECO:0007669"/>
    <property type="project" value="UniProtKB-EC"/>
</dbReference>
<evidence type="ECO:0000256" key="5">
    <source>
        <dbReference type="ARBA" id="ARBA00047942"/>
    </source>
</evidence>
<keyword evidence="3 7" id="KW-0489">Methyltransferase</keyword>
<dbReference type="InterPro" id="IPR003356">
    <property type="entry name" value="DNA_methylase_A-5"/>
</dbReference>
<comment type="caution">
    <text evidence="7">The sequence shown here is derived from an EMBL/GenBank/DDBJ whole genome shotgun (WGS) entry which is preliminary data.</text>
</comment>
<feature type="domain" description="DNA methylase adenine-specific" evidence="6">
    <location>
        <begin position="263"/>
        <end position="503"/>
    </location>
</feature>
<gene>
    <name evidence="7" type="ORF">CfE428DRAFT_6429</name>
</gene>
<dbReference type="InterPro" id="IPR029063">
    <property type="entry name" value="SAM-dependent_MTases_sf"/>
</dbReference>
<evidence type="ECO:0000256" key="3">
    <source>
        <dbReference type="ARBA" id="ARBA00022603"/>
    </source>
</evidence>
<evidence type="ECO:0000256" key="2">
    <source>
        <dbReference type="ARBA" id="ARBA00011900"/>
    </source>
</evidence>
<evidence type="ECO:0000313" key="8">
    <source>
        <dbReference type="Proteomes" id="UP000005824"/>
    </source>
</evidence>
<dbReference type="SUPFAM" id="SSF53335">
    <property type="entry name" value="S-adenosyl-L-methionine-dependent methyltransferases"/>
    <property type="match status" value="1"/>
</dbReference>
<dbReference type="AlphaFoldDB" id="B4DBY8"/>
<protein>
    <recommendedName>
        <fullName evidence="2">site-specific DNA-methyltransferase (adenine-specific)</fullName>
        <ecNumber evidence="2">2.1.1.72</ecNumber>
    </recommendedName>
</protein>
<dbReference type="EC" id="2.1.1.72" evidence="2"/>
<reference evidence="7 8" key="1">
    <citation type="journal article" date="2011" name="J. Bacteriol.">
        <title>Genome sequence of Chthoniobacter flavus Ellin428, an aerobic heterotrophic soil bacterium.</title>
        <authorList>
            <person name="Kant R."/>
            <person name="van Passel M.W."/>
            <person name="Palva A."/>
            <person name="Lucas S."/>
            <person name="Lapidus A."/>
            <person name="Glavina Del Rio T."/>
            <person name="Dalin E."/>
            <person name="Tice H."/>
            <person name="Bruce D."/>
            <person name="Goodwin L."/>
            <person name="Pitluck S."/>
            <person name="Larimer F.W."/>
            <person name="Land M.L."/>
            <person name="Hauser L."/>
            <person name="Sangwan P."/>
            <person name="de Vos W.M."/>
            <person name="Janssen P.H."/>
            <person name="Smidt H."/>
        </authorList>
    </citation>
    <scope>NUCLEOTIDE SEQUENCE [LARGE SCALE GENOMIC DNA]</scope>
    <source>
        <strain evidence="7 8">Ellin428</strain>
    </source>
</reference>
<keyword evidence="8" id="KW-1185">Reference proteome</keyword>
<name>B4DBY8_9BACT</name>
<dbReference type="Gene3D" id="3.40.50.150">
    <property type="entry name" value="Vaccinia Virus protein VP39"/>
    <property type="match status" value="1"/>
</dbReference>
<dbReference type="STRING" id="497964.CfE428DRAFT_6429"/>
<comment type="similarity">
    <text evidence="1">Belongs to the N(4)/N(6)-methyltransferase family.</text>
</comment>
<dbReference type="InterPro" id="IPR050953">
    <property type="entry name" value="N4_N6_ade-DNA_methylase"/>
</dbReference>
<evidence type="ECO:0000313" key="7">
    <source>
        <dbReference type="EMBL" id="EDY16035.1"/>
    </source>
</evidence>
<dbReference type="GO" id="GO:0032259">
    <property type="term" value="P:methylation"/>
    <property type="evidence" value="ECO:0007669"/>
    <property type="project" value="UniProtKB-KW"/>
</dbReference>
<dbReference type="GO" id="GO:0003677">
    <property type="term" value="F:DNA binding"/>
    <property type="evidence" value="ECO:0007669"/>
    <property type="project" value="InterPro"/>
</dbReference>
<dbReference type="Proteomes" id="UP000005824">
    <property type="component" value="Unassembled WGS sequence"/>
</dbReference>
<dbReference type="Pfam" id="PF02384">
    <property type="entry name" value="N6_Mtase"/>
    <property type="match status" value="1"/>
</dbReference>
<organism evidence="7 8">
    <name type="scientific">Chthoniobacter flavus Ellin428</name>
    <dbReference type="NCBI Taxonomy" id="497964"/>
    <lineage>
        <taxon>Bacteria</taxon>
        <taxon>Pseudomonadati</taxon>
        <taxon>Verrucomicrobiota</taxon>
        <taxon>Spartobacteria</taxon>
        <taxon>Chthoniobacterales</taxon>
        <taxon>Chthoniobacteraceae</taxon>
        <taxon>Chthoniobacter</taxon>
    </lineage>
</organism>